<protein>
    <recommendedName>
        <fullName evidence="3">Tail assembly chaperone</fullName>
    </recommendedName>
</protein>
<evidence type="ECO:0000313" key="1">
    <source>
        <dbReference type="EMBL" id="NID06655.1"/>
    </source>
</evidence>
<dbReference type="Pfam" id="PF08748">
    <property type="entry name" value="Phage_TAC_4"/>
    <property type="match status" value="1"/>
</dbReference>
<gene>
    <name evidence="1" type="ORF">HBF26_17300</name>
</gene>
<dbReference type="Proteomes" id="UP001429601">
    <property type="component" value="Unassembled WGS sequence"/>
</dbReference>
<proteinExistence type="predicted"/>
<evidence type="ECO:0000313" key="2">
    <source>
        <dbReference type="Proteomes" id="UP001429601"/>
    </source>
</evidence>
<sequence length="100" mass="11162">MSLKKGNGPKVLPATLTISGQGSTDKLEVTYHNRKQSEVRERLESGATMAGLIAFLVDSWDTDFDLTEEGVMAFEDEYPGIVEILFAGFHQARRKELEKN</sequence>
<comment type="caution">
    <text evidence="1">The sequence shown here is derived from an EMBL/GenBank/DDBJ whole genome shotgun (WGS) entry which is preliminary data.</text>
</comment>
<reference evidence="1 2" key="1">
    <citation type="journal article" date="2011" name="Curr. Microbiol.">
        <title>Luteibacter jiangsuensis sp. nov.: a methamidophos-degrading bacterium isolated from a methamidophos-manufacturing factory.</title>
        <authorList>
            <person name="Wang L."/>
            <person name="Wang G.L."/>
            <person name="Li S.P."/>
            <person name="Jiang J.D."/>
        </authorList>
    </citation>
    <scope>NUCLEOTIDE SEQUENCE [LARGE SCALE GENOMIC DNA]</scope>
    <source>
        <strain evidence="1 2">CGMCC 1.10133</strain>
    </source>
</reference>
<dbReference type="InterPro" id="IPR014859">
    <property type="entry name" value="Phage_TAC_4"/>
</dbReference>
<name>A0ABX0Q7X1_9GAMM</name>
<keyword evidence="2" id="KW-1185">Reference proteome</keyword>
<evidence type="ECO:0008006" key="3">
    <source>
        <dbReference type="Google" id="ProtNLM"/>
    </source>
</evidence>
<accession>A0ABX0Q7X1</accession>
<dbReference type="RefSeq" id="WP_167129247.1">
    <property type="nucleotide sequence ID" value="NZ_JAAQQR010000010.1"/>
</dbReference>
<dbReference type="EMBL" id="JAAQQR010000010">
    <property type="protein sequence ID" value="NID06655.1"/>
    <property type="molecule type" value="Genomic_DNA"/>
</dbReference>
<organism evidence="1 2">
    <name type="scientific">Luteibacter jiangsuensis</name>
    <dbReference type="NCBI Taxonomy" id="637577"/>
    <lineage>
        <taxon>Bacteria</taxon>
        <taxon>Pseudomonadati</taxon>
        <taxon>Pseudomonadota</taxon>
        <taxon>Gammaproteobacteria</taxon>
        <taxon>Lysobacterales</taxon>
        <taxon>Rhodanobacteraceae</taxon>
        <taxon>Luteibacter</taxon>
    </lineage>
</organism>